<dbReference type="GO" id="GO:0016020">
    <property type="term" value="C:membrane"/>
    <property type="evidence" value="ECO:0007669"/>
    <property type="project" value="UniProtKB-SubCell"/>
</dbReference>
<reference evidence="8 9" key="1">
    <citation type="submission" date="2015-12" db="EMBL/GenBank/DDBJ databases">
        <title>Dictyostelia acquired genes for synthesis and detection of signals that induce cell-type specialization by lateral gene transfer from prokaryotes.</title>
        <authorList>
            <person name="Gloeckner G."/>
            <person name="Schaap P."/>
        </authorList>
    </citation>
    <scope>NUCLEOTIDE SEQUENCE [LARGE SCALE GENOMIC DNA]</scope>
    <source>
        <strain evidence="8 9">TK</strain>
    </source>
</reference>
<dbReference type="Proteomes" id="UP000076078">
    <property type="component" value="Unassembled WGS sequence"/>
</dbReference>
<dbReference type="PANTHER" id="PTHR31645">
    <property type="entry name" value="OLIGOPEPTIDE TRANSPORTER YGL114W-RELATED"/>
    <property type="match status" value="1"/>
</dbReference>
<feature type="transmembrane region" description="Helical" evidence="7">
    <location>
        <begin position="62"/>
        <end position="79"/>
    </location>
</feature>
<keyword evidence="2" id="KW-0813">Transport</keyword>
<evidence type="ECO:0000313" key="8">
    <source>
        <dbReference type="EMBL" id="KYR00052.1"/>
    </source>
</evidence>
<feature type="transmembrane region" description="Helical" evidence="7">
    <location>
        <begin position="327"/>
        <end position="349"/>
    </location>
</feature>
<dbReference type="EMBL" id="LODT01000016">
    <property type="protein sequence ID" value="KYR00052.1"/>
    <property type="molecule type" value="Genomic_DNA"/>
</dbReference>
<feature type="transmembrane region" description="Helical" evidence="7">
    <location>
        <begin position="453"/>
        <end position="473"/>
    </location>
</feature>
<comment type="caution">
    <text evidence="8">The sequence shown here is derived from an EMBL/GenBank/DDBJ whole genome shotgun (WGS) entry which is preliminary data.</text>
</comment>
<evidence type="ECO:0000256" key="7">
    <source>
        <dbReference type="SAM" id="Phobius"/>
    </source>
</evidence>
<dbReference type="InterPro" id="IPR004813">
    <property type="entry name" value="OPT"/>
</dbReference>
<feature type="transmembrane region" description="Helical" evidence="7">
    <location>
        <begin position="398"/>
        <end position="425"/>
    </location>
</feature>
<name>A0A152A1C8_TIELA</name>
<keyword evidence="9" id="KW-1185">Reference proteome</keyword>
<dbReference type="NCBIfam" id="TIGR00728">
    <property type="entry name" value="OPT_sfam"/>
    <property type="match status" value="2"/>
</dbReference>
<feature type="compositionally biased region" description="Low complexity" evidence="6">
    <location>
        <begin position="260"/>
        <end position="270"/>
    </location>
</feature>
<dbReference type="PANTHER" id="PTHR31645:SF0">
    <property type="entry name" value="OLIGOPEPTIDE TRANSPORTER YGL114W-RELATED"/>
    <property type="match status" value="1"/>
</dbReference>
<dbReference type="OrthoDB" id="627262at2759"/>
<evidence type="ECO:0000256" key="2">
    <source>
        <dbReference type="ARBA" id="ARBA00022448"/>
    </source>
</evidence>
<feature type="transmembrane region" description="Helical" evidence="7">
    <location>
        <begin position="620"/>
        <end position="640"/>
    </location>
</feature>
<keyword evidence="4 7" id="KW-1133">Transmembrane helix</keyword>
<feature type="transmembrane region" description="Helical" evidence="7">
    <location>
        <begin position="85"/>
        <end position="101"/>
    </location>
</feature>
<evidence type="ECO:0000313" key="9">
    <source>
        <dbReference type="Proteomes" id="UP000076078"/>
    </source>
</evidence>
<gene>
    <name evidence="8" type="ORF">DLAC_03195</name>
</gene>
<comment type="subcellular location">
    <subcellularLocation>
        <location evidence="1">Membrane</location>
        <topology evidence="1">Multi-pass membrane protein</topology>
    </subcellularLocation>
</comment>
<feature type="region of interest" description="Disordered" evidence="6">
    <location>
        <begin position="237"/>
        <end position="282"/>
    </location>
</feature>
<feature type="transmembrane region" description="Helical" evidence="7">
    <location>
        <begin position="690"/>
        <end position="716"/>
    </location>
</feature>
<sequence length="720" mass="79284">MNNSEILNGSQDRNENDNIILNTSQNILYGGSTTENLLGNDVIEVDIDDNDDLKKQFTLRSIIMGVLIGGLMCFSNMYFGLQSGWVTMASLQSTLLGFLFFKMIEKHLTVPFNHFENVLLQTISVATATMPLAGGFVGILPALKELHKETAGSSEPMPVYFSWWALSLWTFALAFFGVFFAVPLRKQTILVEKLKFPSGTATAQMIKVLHKLKNHQVHPEMLEIDQQQNSLIEESQELNQVSDHEDGNDDDHDSNVIIQNRNNNNNNNNNIGETDISDSRDTDNDNGKDKIILFSKWNLKWKVLFYSFLLSSLYTLASYFVPRLKMIPIMGMYMANSWNWGLTPSLSYVGQGMIMGTKTGVSMLAGAILGWGILGPIAKSAGWAPGSPLAWKNGAKGWILWVSLFIMLSESIVSLAILLIQSILYKIGWSKTDKYSHESSVDPAPLSQRVPRFWWITGLVVSSIACVAIVSPLYEIKVYETAIAIIMALLTSILAVRALGVTDLNPVSGIGKISQILFAFIAPKNVLSNLVAGAIAEAGAQQAGDMMQDLKTGHLLKASPRIQFYGQMIGSLFSIFFAVCAYQLYSTAYEIPGTDLPAPTSQVWLDMARLVNGGSLATNVLPFCIVSAVLVSLIPIAEAFKPSLEKYLPSGIAFAIGMYVTPNWTIARCIGSFVQFYWKREYPDSYKEHMIVVASGFVLGEGVTSIITAIMTSIGVPHFS</sequence>
<dbReference type="OMA" id="TPTAYVW"/>
<feature type="transmembrane region" description="Helical" evidence="7">
    <location>
        <begin position="564"/>
        <end position="585"/>
    </location>
</feature>
<accession>A0A152A1C8</accession>
<dbReference type="Pfam" id="PF03169">
    <property type="entry name" value="OPT"/>
    <property type="match status" value="1"/>
</dbReference>
<evidence type="ECO:0000256" key="5">
    <source>
        <dbReference type="ARBA" id="ARBA00023136"/>
    </source>
</evidence>
<feature type="transmembrane region" description="Helical" evidence="7">
    <location>
        <begin position="122"/>
        <end position="143"/>
    </location>
</feature>
<dbReference type="STRING" id="361077.A0A152A1C8"/>
<dbReference type="GO" id="GO:0035673">
    <property type="term" value="F:oligopeptide transmembrane transporter activity"/>
    <property type="evidence" value="ECO:0007669"/>
    <property type="project" value="InterPro"/>
</dbReference>
<evidence type="ECO:0008006" key="10">
    <source>
        <dbReference type="Google" id="ProtNLM"/>
    </source>
</evidence>
<proteinExistence type="predicted"/>
<evidence type="ECO:0000256" key="1">
    <source>
        <dbReference type="ARBA" id="ARBA00004141"/>
    </source>
</evidence>
<keyword evidence="5 7" id="KW-0472">Membrane</keyword>
<organism evidence="8 9">
    <name type="scientific">Tieghemostelium lacteum</name>
    <name type="common">Slime mold</name>
    <name type="synonym">Dictyostelium lacteum</name>
    <dbReference type="NCBI Taxonomy" id="361077"/>
    <lineage>
        <taxon>Eukaryota</taxon>
        <taxon>Amoebozoa</taxon>
        <taxon>Evosea</taxon>
        <taxon>Eumycetozoa</taxon>
        <taxon>Dictyostelia</taxon>
        <taxon>Dictyosteliales</taxon>
        <taxon>Raperosteliaceae</taxon>
        <taxon>Tieghemostelium</taxon>
    </lineage>
</organism>
<feature type="transmembrane region" description="Helical" evidence="7">
    <location>
        <begin position="361"/>
        <end position="378"/>
    </location>
</feature>
<dbReference type="AlphaFoldDB" id="A0A152A1C8"/>
<protein>
    <recommendedName>
        <fullName evidence="10">Oligopeptide transporter</fullName>
    </recommendedName>
</protein>
<evidence type="ECO:0000256" key="4">
    <source>
        <dbReference type="ARBA" id="ARBA00022989"/>
    </source>
</evidence>
<dbReference type="InParanoid" id="A0A152A1C8"/>
<evidence type="ECO:0000256" key="3">
    <source>
        <dbReference type="ARBA" id="ARBA00022692"/>
    </source>
</evidence>
<evidence type="ECO:0000256" key="6">
    <source>
        <dbReference type="SAM" id="MobiDB-lite"/>
    </source>
</evidence>
<dbReference type="InterPro" id="IPR045035">
    <property type="entry name" value="YSL-like"/>
</dbReference>
<dbReference type="FunCoup" id="A0A152A1C8">
    <property type="interactions" value="36"/>
</dbReference>
<feature type="transmembrane region" description="Helical" evidence="7">
    <location>
        <begin position="303"/>
        <end position="321"/>
    </location>
</feature>
<feature type="transmembrane region" description="Helical" evidence="7">
    <location>
        <begin position="479"/>
        <end position="499"/>
    </location>
</feature>
<feature type="transmembrane region" description="Helical" evidence="7">
    <location>
        <begin position="652"/>
        <end position="678"/>
    </location>
</feature>
<feature type="transmembrane region" description="Helical" evidence="7">
    <location>
        <begin position="163"/>
        <end position="184"/>
    </location>
</feature>
<keyword evidence="3 7" id="KW-0812">Transmembrane</keyword>